<dbReference type="EMBL" id="PNBA02000015">
    <property type="protein sequence ID" value="KAG6398057.1"/>
    <property type="molecule type" value="Genomic_DNA"/>
</dbReference>
<gene>
    <name evidence="1" type="ORF">SASPL_139507</name>
</gene>
<reference evidence="1" key="2">
    <citation type="submission" date="2020-08" db="EMBL/GenBank/DDBJ databases">
        <title>Plant Genome Project.</title>
        <authorList>
            <person name="Zhang R.-G."/>
        </authorList>
    </citation>
    <scope>NUCLEOTIDE SEQUENCE</scope>
    <source>
        <strain evidence="1">Huo1</strain>
        <tissue evidence="1">Leaf</tissue>
    </source>
</reference>
<dbReference type="Proteomes" id="UP000298416">
    <property type="component" value="Unassembled WGS sequence"/>
</dbReference>
<protein>
    <submittedName>
        <fullName evidence="1">Uncharacterized protein</fullName>
    </submittedName>
</protein>
<comment type="caution">
    <text evidence="1">The sequence shown here is derived from an EMBL/GenBank/DDBJ whole genome shotgun (WGS) entry which is preliminary data.</text>
</comment>
<reference evidence="1" key="1">
    <citation type="submission" date="2018-01" db="EMBL/GenBank/DDBJ databases">
        <authorList>
            <person name="Mao J.F."/>
        </authorList>
    </citation>
    <scope>NUCLEOTIDE SEQUENCE</scope>
    <source>
        <strain evidence="1">Huo1</strain>
        <tissue evidence="1">Leaf</tissue>
    </source>
</reference>
<organism evidence="1">
    <name type="scientific">Salvia splendens</name>
    <name type="common">Scarlet sage</name>
    <dbReference type="NCBI Taxonomy" id="180675"/>
    <lineage>
        <taxon>Eukaryota</taxon>
        <taxon>Viridiplantae</taxon>
        <taxon>Streptophyta</taxon>
        <taxon>Embryophyta</taxon>
        <taxon>Tracheophyta</taxon>
        <taxon>Spermatophyta</taxon>
        <taxon>Magnoliopsida</taxon>
        <taxon>eudicotyledons</taxon>
        <taxon>Gunneridae</taxon>
        <taxon>Pentapetalae</taxon>
        <taxon>asterids</taxon>
        <taxon>lamiids</taxon>
        <taxon>Lamiales</taxon>
        <taxon>Lamiaceae</taxon>
        <taxon>Nepetoideae</taxon>
        <taxon>Mentheae</taxon>
        <taxon>Salviinae</taxon>
        <taxon>Salvia</taxon>
        <taxon>Salvia subgen. Calosphace</taxon>
        <taxon>core Calosphace</taxon>
    </lineage>
</organism>
<evidence type="ECO:0000313" key="1">
    <source>
        <dbReference type="EMBL" id="KAG6398057.1"/>
    </source>
</evidence>
<dbReference type="AlphaFoldDB" id="A0A8X8ZB22"/>
<proteinExistence type="predicted"/>
<name>A0A8X8ZB22_SALSN</name>
<keyword evidence="2" id="KW-1185">Reference proteome</keyword>
<evidence type="ECO:0000313" key="2">
    <source>
        <dbReference type="Proteomes" id="UP000298416"/>
    </source>
</evidence>
<sequence length="69" mass="8203">MFGAKEVEETWQVNIVIAINMNKGESYVCRRRSTMQEQAEWLPELIREDDIDRLKEENEKLSQMIEAET</sequence>
<accession>A0A8X8ZB22</accession>